<dbReference type="Pfam" id="PF20639">
    <property type="entry name" value="Rrn6_K-rich"/>
    <property type="match status" value="1"/>
</dbReference>
<comment type="similarity">
    <text evidence="2">Belongs to the mitochondrial carrier (TC 2.A.29) family.</text>
</comment>
<comment type="caution">
    <text evidence="13">The sequence shown here is derived from an EMBL/GenBank/DDBJ whole genome shotgun (WGS) entry which is preliminary data.</text>
</comment>
<gene>
    <name evidence="13" type="ORF">EV421DRAFT_2007837</name>
</gene>
<evidence type="ECO:0000256" key="9">
    <source>
        <dbReference type="PROSITE-ProRule" id="PRU00282"/>
    </source>
</evidence>
<dbReference type="EMBL" id="JAUEPT010000006">
    <property type="protein sequence ID" value="KAK0451007.1"/>
    <property type="molecule type" value="Genomic_DNA"/>
</dbReference>
<proteinExistence type="inferred from homology"/>
<keyword evidence="5" id="KW-0677">Repeat</keyword>
<dbReference type="InterPro" id="IPR018108">
    <property type="entry name" value="MCP_transmembrane"/>
</dbReference>
<feature type="domain" description="RRN6 beta-propeller" evidence="11">
    <location>
        <begin position="188"/>
        <end position="434"/>
    </location>
</feature>
<feature type="compositionally biased region" description="Basic residues" evidence="10">
    <location>
        <begin position="892"/>
        <end position="903"/>
    </location>
</feature>
<feature type="region of interest" description="Disordered" evidence="10">
    <location>
        <begin position="1"/>
        <end position="22"/>
    </location>
</feature>
<accession>A0AA39MY58</accession>
<feature type="repeat" description="Solcar" evidence="9">
    <location>
        <begin position="957"/>
        <end position="1040"/>
    </location>
</feature>
<feature type="region of interest" description="Disordered" evidence="10">
    <location>
        <begin position="717"/>
        <end position="748"/>
    </location>
</feature>
<feature type="compositionally biased region" description="Basic and acidic residues" evidence="10">
    <location>
        <begin position="1"/>
        <end position="18"/>
    </location>
</feature>
<feature type="compositionally biased region" description="Basic residues" evidence="10">
    <location>
        <begin position="875"/>
        <end position="884"/>
    </location>
</feature>
<dbReference type="Pfam" id="PF10214">
    <property type="entry name" value="Rrn6_beta-prop"/>
    <property type="match status" value="1"/>
</dbReference>
<name>A0AA39MY58_9AGAR</name>
<sequence length="1269" mass="141421">MESWPTDDRNIEDIPRKEGKGKKKEIFQYPNLDHGLLEALTLVEKGNRLEWSSLVKSYDSDPFKLKAGKPVNVFPATRPPSPTLPRMTPGRMAERGANFLRTHFPDVDIAAELIREEIETDAKDVHDKGVYNPYDGNLLETVISYDSSRPVSLHLAFPMGELGRDLNVSHFLPFENGKIFTPTATPTKSFDTPISQITSPRYDPQNPTQSSLLAVRTYGSTRVFKMRPSDTPKRVKLVDVATISPSDVGGRQMIDVKFPSVHDLLTVNDQGMVFSYSLTGGKPFLVFDHSALSSTSEVISDDLSDEFWRLALGATIDTCLLTSGKVLRQLDSRDNGVYSSIFSVPSEKDIITAVEDQDGHLIRLCTTSQLFWIDDRKPGKPILGYKHNRSFDRTLRTDTIAFRNTPLTFLTSRKNGMVQVYTVSRSGENGLIHANGLPYCLTSATDFEDSLTGQLFAHHPYLGWDQSFSLLRLSRRGAIQMIELGHSDKIETLTPNFEWSNDVKELDLNASTLRPDIGPLGNREYMEVDFSEMYHHLFVERTRQDEEHEEENAEDVYDLVDRLPLFWQDTNVPIEHMLTTYDIAFRAGEDPDGASRADFLTGSIINSTRGYRALQQGRLSPVSLSKGSAWHRNIGPTLQALDSTMHRNLEDILENLRKHDLAHSPDRTAQSLRRESKAREQLALDLALSQDVFSCQPLKPPASVPDDLETMTEALSIDNKPPPVDFKYLRPRPQKETREEGGDDDPEMACPLGVRLLLKEWDAGADPDTYVYADPYGDPTEEPTRIQLPKPKSSLPKSTQPKRPPVVVASSAMVPLVQPASSRGSLFPQSQPAVVPVLRAITQSQTSAAFPAPGSQELMTSTQVLPGPHGGRPPIAKKKPAKKRLGVDSLERRKKPKKHRARRHASETGLTASPVSPPYGWKKACILSLFSTLLRLHRGPGSTSNLPYDSAAYNDFLRRNKAVVCALSASYISTFAGYPLDSLKSRLQTTKTPISVSRLAAVVYRDEGVVGFYRGIWIPLITISFVRAASFTIYTRTKEYCRDHNYLARNSIIDASLVGGISGAMSGALISFGSAPFELVKVRRQLEFAIAASKGVQLTKAPKTWEAVKEIFRSNGITGLYTGFRMHFVRDTTGTALYFLEYDGMRHLLGRERSGDQGPTPAWLPIPASIVPFFCGSLAGVSSWALIYPLDVVKTKIQQRSLAGERYRGPWETLYRLVRGPDPNNPKPLLAGITRIYRGLGVSAVRSITTHGLLWTFFDLVSNYIDRLP</sequence>
<organism evidence="13 14">
    <name type="scientific">Armillaria borealis</name>
    <dbReference type="NCBI Taxonomy" id="47425"/>
    <lineage>
        <taxon>Eukaryota</taxon>
        <taxon>Fungi</taxon>
        <taxon>Dikarya</taxon>
        <taxon>Basidiomycota</taxon>
        <taxon>Agaricomycotina</taxon>
        <taxon>Agaricomycetes</taxon>
        <taxon>Agaricomycetidae</taxon>
        <taxon>Agaricales</taxon>
        <taxon>Marasmiineae</taxon>
        <taxon>Physalacriaceae</taxon>
        <taxon>Armillaria</taxon>
    </lineage>
</organism>
<evidence type="ECO:0008006" key="15">
    <source>
        <dbReference type="Google" id="ProtNLM"/>
    </source>
</evidence>
<keyword evidence="4 9" id="KW-0812">Transmembrane</keyword>
<dbReference type="AlphaFoldDB" id="A0AA39MY58"/>
<evidence type="ECO:0000256" key="10">
    <source>
        <dbReference type="SAM" id="MobiDB-lite"/>
    </source>
</evidence>
<keyword evidence="8 9" id="KW-0472">Membrane</keyword>
<keyword evidence="7" id="KW-0496">Mitochondrion</keyword>
<feature type="domain" description="RRN6 K-rich C-terminal" evidence="12">
    <location>
        <begin position="757"/>
        <end position="879"/>
    </location>
</feature>
<feature type="repeat" description="Solcar" evidence="9">
    <location>
        <begin position="1054"/>
        <end position="1148"/>
    </location>
</feature>
<dbReference type="InterPro" id="IPR023395">
    <property type="entry name" value="MCP_dom_sf"/>
</dbReference>
<evidence type="ECO:0000259" key="11">
    <source>
        <dbReference type="Pfam" id="PF10214"/>
    </source>
</evidence>
<evidence type="ECO:0000256" key="1">
    <source>
        <dbReference type="ARBA" id="ARBA00004225"/>
    </source>
</evidence>
<dbReference type="PANTHER" id="PTHR45624:SF9">
    <property type="entry name" value="CARRIER PROTEIN, PUTATIVE (AFU_ORTHOLOGUE AFUA_4G06390)-RELATED"/>
    <property type="match status" value="1"/>
</dbReference>
<keyword evidence="3" id="KW-0813">Transport</keyword>
<evidence type="ECO:0000259" key="12">
    <source>
        <dbReference type="Pfam" id="PF20639"/>
    </source>
</evidence>
<comment type="subcellular location">
    <subcellularLocation>
        <location evidence="1">Mitochondrion membrane</location>
        <topology evidence="1">Multi-pass membrane protein</topology>
    </subcellularLocation>
</comment>
<dbReference type="GO" id="GO:0031966">
    <property type="term" value="C:mitochondrial membrane"/>
    <property type="evidence" value="ECO:0007669"/>
    <property type="project" value="UniProtKB-SubCell"/>
</dbReference>
<dbReference type="Gene3D" id="1.50.40.10">
    <property type="entry name" value="Mitochondrial carrier domain"/>
    <property type="match status" value="1"/>
</dbReference>
<dbReference type="PROSITE" id="PS50920">
    <property type="entry name" value="SOLCAR"/>
    <property type="match status" value="3"/>
</dbReference>
<dbReference type="InterPro" id="IPR050567">
    <property type="entry name" value="Mitochondrial_Carrier"/>
</dbReference>
<feature type="region of interest" description="Disordered" evidence="10">
    <location>
        <begin position="865"/>
        <end position="912"/>
    </location>
</feature>
<dbReference type="Pfam" id="PF00153">
    <property type="entry name" value="Mito_carr"/>
    <property type="match status" value="3"/>
</dbReference>
<dbReference type="InterPro" id="IPR048535">
    <property type="entry name" value="RRN6_beta-prop"/>
</dbReference>
<evidence type="ECO:0000256" key="3">
    <source>
        <dbReference type="ARBA" id="ARBA00022448"/>
    </source>
</evidence>
<dbReference type="Proteomes" id="UP001175226">
    <property type="component" value="Unassembled WGS sequence"/>
</dbReference>
<reference evidence="13" key="1">
    <citation type="submission" date="2023-06" db="EMBL/GenBank/DDBJ databases">
        <authorList>
            <consortium name="Lawrence Berkeley National Laboratory"/>
            <person name="Ahrendt S."/>
            <person name="Sahu N."/>
            <person name="Indic B."/>
            <person name="Wong-Bajracharya J."/>
            <person name="Merenyi Z."/>
            <person name="Ke H.-M."/>
            <person name="Monk M."/>
            <person name="Kocsube S."/>
            <person name="Drula E."/>
            <person name="Lipzen A."/>
            <person name="Balint B."/>
            <person name="Henrissat B."/>
            <person name="Andreopoulos B."/>
            <person name="Martin F.M."/>
            <person name="Harder C.B."/>
            <person name="Rigling D."/>
            <person name="Ford K.L."/>
            <person name="Foster G.D."/>
            <person name="Pangilinan J."/>
            <person name="Papanicolaou A."/>
            <person name="Barry K."/>
            <person name="LaButti K."/>
            <person name="Viragh M."/>
            <person name="Koriabine M."/>
            <person name="Yan M."/>
            <person name="Riley R."/>
            <person name="Champramary S."/>
            <person name="Plett K.L."/>
            <person name="Tsai I.J."/>
            <person name="Slot J."/>
            <person name="Sipos G."/>
            <person name="Plett J."/>
            <person name="Nagy L.G."/>
            <person name="Grigoriev I.V."/>
        </authorList>
    </citation>
    <scope>NUCLEOTIDE SEQUENCE</scope>
    <source>
        <strain evidence="13">FPL87.14</strain>
    </source>
</reference>
<keyword evidence="6" id="KW-1133">Transmembrane helix</keyword>
<evidence type="ECO:0000313" key="14">
    <source>
        <dbReference type="Proteomes" id="UP001175226"/>
    </source>
</evidence>
<dbReference type="InterPro" id="IPR048536">
    <property type="entry name" value="Rrn6_K-rich"/>
</dbReference>
<keyword evidence="14" id="KW-1185">Reference proteome</keyword>
<feature type="region of interest" description="Disordered" evidence="10">
    <location>
        <begin position="770"/>
        <end position="803"/>
    </location>
</feature>
<feature type="repeat" description="Solcar" evidence="9">
    <location>
        <begin position="1167"/>
        <end position="1264"/>
    </location>
</feature>
<evidence type="ECO:0000256" key="7">
    <source>
        <dbReference type="ARBA" id="ARBA00023128"/>
    </source>
</evidence>
<evidence type="ECO:0000256" key="8">
    <source>
        <dbReference type="ARBA" id="ARBA00023136"/>
    </source>
</evidence>
<protein>
    <recommendedName>
        <fullName evidence="15">Mitochondrial carrier</fullName>
    </recommendedName>
</protein>
<evidence type="ECO:0000256" key="4">
    <source>
        <dbReference type="ARBA" id="ARBA00022692"/>
    </source>
</evidence>
<evidence type="ECO:0000313" key="13">
    <source>
        <dbReference type="EMBL" id="KAK0451007.1"/>
    </source>
</evidence>
<dbReference type="PANTHER" id="PTHR45624">
    <property type="entry name" value="MITOCHONDRIAL BASIC AMINO ACIDS TRANSPORTER-RELATED"/>
    <property type="match status" value="1"/>
</dbReference>
<dbReference type="GO" id="GO:0022857">
    <property type="term" value="F:transmembrane transporter activity"/>
    <property type="evidence" value="ECO:0007669"/>
    <property type="project" value="TreeGrafter"/>
</dbReference>
<evidence type="ECO:0000256" key="2">
    <source>
        <dbReference type="ARBA" id="ARBA00006375"/>
    </source>
</evidence>
<evidence type="ECO:0000256" key="6">
    <source>
        <dbReference type="ARBA" id="ARBA00022989"/>
    </source>
</evidence>
<evidence type="ECO:0000256" key="5">
    <source>
        <dbReference type="ARBA" id="ARBA00022737"/>
    </source>
</evidence>
<dbReference type="SUPFAM" id="SSF103506">
    <property type="entry name" value="Mitochondrial carrier"/>
    <property type="match status" value="1"/>
</dbReference>